<evidence type="ECO:0000256" key="4">
    <source>
        <dbReference type="ARBA" id="ARBA00022989"/>
    </source>
</evidence>
<dbReference type="Proteomes" id="UP000286976">
    <property type="component" value="Unassembled WGS sequence"/>
</dbReference>
<name>A0A432X8K0_9GAMM</name>
<dbReference type="GO" id="GO:0005886">
    <property type="term" value="C:plasma membrane"/>
    <property type="evidence" value="ECO:0007669"/>
    <property type="project" value="UniProtKB-SubCell"/>
</dbReference>
<dbReference type="EMBL" id="PIPQ01000001">
    <property type="protein sequence ID" value="RUO43722.1"/>
    <property type="molecule type" value="Genomic_DNA"/>
</dbReference>
<dbReference type="Pfam" id="PF03899">
    <property type="entry name" value="ATP-synt_I"/>
    <property type="match status" value="1"/>
</dbReference>
<dbReference type="AlphaFoldDB" id="A0A432X8K0"/>
<gene>
    <name evidence="7" type="ORF">CWE15_00525</name>
</gene>
<evidence type="ECO:0000256" key="1">
    <source>
        <dbReference type="ARBA" id="ARBA00004651"/>
    </source>
</evidence>
<keyword evidence="8" id="KW-1185">Reference proteome</keyword>
<protein>
    <submittedName>
        <fullName evidence="7">F0F1 ATP synthase subunit I</fullName>
    </submittedName>
</protein>
<keyword evidence="2" id="KW-1003">Cell membrane</keyword>
<proteinExistence type="predicted"/>
<evidence type="ECO:0000313" key="7">
    <source>
        <dbReference type="EMBL" id="RUO43722.1"/>
    </source>
</evidence>
<comment type="subcellular location">
    <subcellularLocation>
        <location evidence="1">Cell membrane</location>
        <topology evidence="1">Multi-pass membrane protein</topology>
    </subcellularLocation>
</comment>
<evidence type="ECO:0000256" key="5">
    <source>
        <dbReference type="ARBA" id="ARBA00023136"/>
    </source>
</evidence>
<dbReference type="InterPro" id="IPR005598">
    <property type="entry name" value="ATP_synth_I"/>
</dbReference>
<feature type="transmembrane region" description="Helical" evidence="6">
    <location>
        <begin position="45"/>
        <end position="69"/>
    </location>
</feature>
<evidence type="ECO:0000256" key="3">
    <source>
        <dbReference type="ARBA" id="ARBA00022692"/>
    </source>
</evidence>
<keyword evidence="4 6" id="KW-1133">Transmembrane helix</keyword>
<reference evidence="7 8" key="1">
    <citation type="journal article" date="2011" name="Front. Microbiol.">
        <title>Genomic signatures of strain selection and enhancement in Bacillus atrophaeus var. globigii, a historical biowarfare simulant.</title>
        <authorList>
            <person name="Gibbons H.S."/>
            <person name="Broomall S.M."/>
            <person name="McNew L.A."/>
            <person name="Daligault H."/>
            <person name="Chapman C."/>
            <person name="Bruce D."/>
            <person name="Karavis M."/>
            <person name="Krepps M."/>
            <person name="McGregor P.A."/>
            <person name="Hong C."/>
            <person name="Park K.H."/>
            <person name="Akmal A."/>
            <person name="Feldman A."/>
            <person name="Lin J.S."/>
            <person name="Chang W.E."/>
            <person name="Higgs B.W."/>
            <person name="Demirev P."/>
            <person name="Lindquist J."/>
            <person name="Liem A."/>
            <person name="Fochler E."/>
            <person name="Read T.D."/>
            <person name="Tapia R."/>
            <person name="Johnson S."/>
            <person name="Bishop-Lilly K.A."/>
            <person name="Detter C."/>
            <person name="Han C."/>
            <person name="Sozhamannan S."/>
            <person name="Rosenzweig C.N."/>
            <person name="Skowronski E.W."/>
        </authorList>
    </citation>
    <scope>NUCLEOTIDE SEQUENCE [LARGE SCALE GENOMIC DNA]</scope>
    <source>
        <strain evidence="7 8">AIT1</strain>
    </source>
</reference>
<evidence type="ECO:0000313" key="8">
    <source>
        <dbReference type="Proteomes" id="UP000286976"/>
    </source>
</evidence>
<organism evidence="7 8">
    <name type="scientific">Aliidiomarina taiwanensis</name>
    <dbReference type="NCBI Taxonomy" id="946228"/>
    <lineage>
        <taxon>Bacteria</taxon>
        <taxon>Pseudomonadati</taxon>
        <taxon>Pseudomonadota</taxon>
        <taxon>Gammaproteobacteria</taxon>
        <taxon>Alteromonadales</taxon>
        <taxon>Idiomarinaceae</taxon>
        <taxon>Aliidiomarina</taxon>
    </lineage>
</organism>
<keyword evidence="3 6" id="KW-0812">Transmembrane</keyword>
<feature type="transmembrane region" description="Helical" evidence="6">
    <location>
        <begin position="81"/>
        <end position="101"/>
    </location>
</feature>
<evidence type="ECO:0000256" key="2">
    <source>
        <dbReference type="ARBA" id="ARBA00022475"/>
    </source>
</evidence>
<comment type="caution">
    <text evidence="7">The sequence shown here is derived from an EMBL/GenBank/DDBJ whole genome shotgun (WGS) entry which is preliminary data.</text>
</comment>
<feature type="transmembrane region" description="Helical" evidence="6">
    <location>
        <begin position="107"/>
        <end position="129"/>
    </location>
</feature>
<feature type="transmembrane region" description="Helical" evidence="6">
    <location>
        <begin position="20"/>
        <end position="39"/>
    </location>
</feature>
<keyword evidence="5 6" id="KW-0472">Membrane</keyword>
<evidence type="ECO:0000256" key="6">
    <source>
        <dbReference type="SAM" id="Phobius"/>
    </source>
</evidence>
<sequence length="132" mass="14373">MAHKKNNRLTHDGRRIAKRLLVLQAAATLVLVALFAWIYGPSGAITASAGGVISLVPNAVFAVYAFRFGGARSASEVVRSFYAGEAVKMVLTIILFAAAFMTLNGPWLPLFIVFGVVTFMHWLIPFLNFKSN</sequence>
<accession>A0A432X8K0</accession>